<reference evidence="1" key="1">
    <citation type="submission" date="2021-09" db="EMBL/GenBank/DDBJ databases">
        <title>Genomic analysis of Ralstonia spp.</title>
        <authorList>
            <person name="Aburjaile F."/>
            <person name="Ariute J.C."/>
            <person name="Pais A.K.L."/>
            <person name="Albuquerque G.M.R."/>
            <person name="Silva A.M.F."/>
            <person name="Brenig B."/>
            <person name="Azevedo V."/>
            <person name="Matiuzzi M."/>
            <person name="Ramos R."/>
            <person name="Goes-Neto A."/>
            <person name="Soares S."/>
            <person name="Iseppon A.M.B."/>
            <person name="Souza E."/>
            <person name="Gama M."/>
        </authorList>
    </citation>
    <scope>NUCLEOTIDE SEQUENCE</scope>
    <source>
        <strain evidence="1">B4</strain>
    </source>
</reference>
<dbReference type="RefSeq" id="WP_184851480.1">
    <property type="nucleotide sequence ID" value="NZ_JABZEH010000002.1"/>
</dbReference>
<gene>
    <name evidence="1" type="ORF">LBW55_09085</name>
</gene>
<organism evidence="1 2">
    <name type="scientific">Ralstonia solanacearum</name>
    <name type="common">Pseudomonas solanacearum</name>
    <dbReference type="NCBI Taxonomy" id="305"/>
    <lineage>
        <taxon>Bacteria</taxon>
        <taxon>Pseudomonadati</taxon>
        <taxon>Pseudomonadota</taxon>
        <taxon>Betaproteobacteria</taxon>
        <taxon>Burkholderiales</taxon>
        <taxon>Burkholderiaceae</taxon>
        <taxon>Ralstonia</taxon>
        <taxon>Ralstonia solanacearum species complex</taxon>
    </lineage>
</organism>
<dbReference type="EMBL" id="JAIVEX010000004">
    <property type="protein sequence ID" value="MDB0521766.1"/>
    <property type="molecule type" value="Genomic_DNA"/>
</dbReference>
<comment type="caution">
    <text evidence="1">The sequence shown here is derived from an EMBL/GenBank/DDBJ whole genome shotgun (WGS) entry which is preliminary data.</text>
</comment>
<protein>
    <submittedName>
        <fullName evidence="1">Uncharacterized protein</fullName>
    </submittedName>
</protein>
<accession>A0AAE3NJT5</accession>
<dbReference type="AlphaFoldDB" id="A0AAE3NJT5"/>
<name>A0AAE3NJT5_RALSL</name>
<evidence type="ECO:0000313" key="1">
    <source>
        <dbReference type="EMBL" id="MDB0521766.1"/>
    </source>
</evidence>
<dbReference type="Proteomes" id="UP001143674">
    <property type="component" value="Unassembled WGS sequence"/>
</dbReference>
<proteinExistence type="predicted"/>
<sequence length="140" mass="15066">MKHNAIATIFATVVLAIPAIGHAQHLCWIERVVQTDDGVALHFTQNGAFYIAVARHGESAKRDMFIVRDGVAWSQNPNGSPGKATEVVLPIGDKAEAWEMHSSCVLRADRQGDVVGVAAEAHINLPGRASATQTHFFVAE</sequence>
<evidence type="ECO:0000313" key="2">
    <source>
        <dbReference type="Proteomes" id="UP001143674"/>
    </source>
</evidence>